<sequence length="209" mass="22024">MASRWPKKDLRHGTARSLAHSFATGVLVLERGQSKPVVTDFAFSPAHWSALHPYLTLSPSAADFNTHQPLTLPTHLLGSATGVPNAECGPGDGPGPDVEPLRDESMPHGIGQTYTGRYAQSAQVSLACDDRPMSGAPGPQPSKSAKAAEHTLHPVVKALVCASFRRNGPSKRNHSARRANTSSCGLHFSARNGGAVRGTSSITITAYRG</sequence>
<organism evidence="1 2">
    <name type="scientific">Paraphaeosphaeria sporulosa</name>
    <dbReference type="NCBI Taxonomy" id="1460663"/>
    <lineage>
        <taxon>Eukaryota</taxon>
        <taxon>Fungi</taxon>
        <taxon>Dikarya</taxon>
        <taxon>Ascomycota</taxon>
        <taxon>Pezizomycotina</taxon>
        <taxon>Dothideomycetes</taxon>
        <taxon>Pleosporomycetidae</taxon>
        <taxon>Pleosporales</taxon>
        <taxon>Massarineae</taxon>
        <taxon>Didymosphaeriaceae</taxon>
        <taxon>Paraphaeosphaeria</taxon>
    </lineage>
</organism>
<dbReference type="RefSeq" id="XP_018042970.1">
    <property type="nucleotide sequence ID" value="XM_018185375.1"/>
</dbReference>
<reference evidence="1 2" key="1">
    <citation type="submission" date="2016-05" db="EMBL/GenBank/DDBJ databases">
        <title>Comparative analysis of secretome profiles of manganese(II)-oxidizing ascomycete fungi.</title>
        <authorList>
            <consortium name="DOE Joint Genome Institute"/>
            <person name="Zeiner C.A."/>
            <person name="Purvine S.O."/>
            <person name="Zink E.M."/>
            <person name="Wu S."/>
            <person name="Pasa-Tolic L."/>
            <person name="Chaput D.L."/>
            <person name="Haridas S."/>
            <person name="Grigoriev I.V."/>
            <person name="Santelli C.M."/>
            <person name="Hansel C.M."/>
        </authorList>
    </citation>
    <scope>NUCLEOTIDE SEQUENCE [LARGE SCALE GENOMIC DNA]</scope>
    <source>
        <strain evidence="1 2">AP3s5-JAC2a</strain>
    </source>
</reference>
<dbReference type="AlphaFoldDB" id="A0A177CYH8"/>
<evidence type="ECO:0000313" key="1">
    <source>
        <dbReference type="EMBL" id="OAG12605.1"/>
    </source>
</evidence>
<name>A0A177CYH8_9PLEO</name>
<evidence type="ECO:0000313" key="2">
    <source>
        <dbReference type="Proteomes" id="UP000077069"/>
    </source>
</evidence>
<protein>
    <submittedName>
        <fullName evidence="1">Uncharacterized protein</fullName>
    </submittedName>
</protein>
<accession>A0A177CYH8</accession>
<keyword evidence="2" id="KW-1185">Reference proteome</keyword>
<dbReference type="Proteomes" id="UP000077069">
    <property type="component" value="Unassembled WGS sequence"/>
</dbReference>
<dbReference type="EMBL" id="KV441548">
    <property type="protein sequence ID" value="OAG12605.1"/>
    <property type="molecule type" value="Genomic_DNA"/>
</dbReference>
<proteinExistence type="predicted"/>
<dbReference type="InParanoid" id="A0A177CYH8"/>
<gene>
    <name evidence="1" type="ORF">CC84DRAFT_129891</name>
</gene>
<dbReference type="GeneID" id="28768861"/>